<dbReference type="PATRIC" id="fig|61435.5.peg.915"/>
<evidence type="ECO:0000256" key="9">
    <source>
        <dbReference type="SAM" id="MobiDB-lite"/>
    </source>
</evidence>
<name>A0A0V8M2N6_9CHLR</name>
<feature type="transmembrane region" description="Helical" evidence="10">
    <location>
        <begin position="146"/>
        <end position="171"/>
    </location>
</feature>
<keyword evidence="2 7" id="KW-0479">Metal-binding</keyword>
<dbReference type="SUPFAM" id="SSF103473">
    <property type="entry name" value="MFS general substrate transporter"/>
    <property type="match status" value="1"/>
</dbReference>
<feature type="domain" description="Peptidase M48" evidence="11">
    <location>
        <begin position="179"/>
        <end position="381"/>
    </location>
</feature>
<keyword evidence="4 7" id="KW-0862">Zinc</keyword>
<feature type="binding site" evidence="7">
    <location>
        <position position="325"/>
    </location>
    <ligand>
        <name>Zn(2+)</name>
        <dbReference type="ChEBI" id="CHEBI:29105"/>
        <note>catalytic</note>
    </ligand>
</feature>
<protein>
    <submittedName>
        <fullName evidence="13">Peptidase M48</fullName>
    </submittedName>
</protein>
<sequence>MPEEELALPPEDNLNSPPQLDTQRQQKAREYGRIERRFTYIQSFIIAAAALVLIFGGLSSSFAAHLVSHPVWAAVIYFLLLAVVYEIFSLPFGYYTGYILAKRYGTSRQTRRAFFADTAKSFLIMLVLGAPLVAAVYAVMGAWPDIWWLLVWLGFLAVSLGMTFIAPVWLIPLFYPMKPLEDGQLKGSLLELCRRIGVYVRGIYVIELSKRGTAANAALMGLGRTRRIVLSDTMIDRYSIPEIEVVLSHEIAHQQHNDMLRLFSLQAAVLFGVLVAGGLIFSYLGDAVGYNGLTDPAGLPLMGSILFLLLMAVSPLISLFTRRLEKQADEFALNISNNPSAFRTAMTRLTNQNLAEAEPSNWLERLTQDHPNYTQRIRLADEFEKRHSVDRG</sequence>
<evidence type="ECO:0000313" key="13">
    <source>
        <dbReference type="EMBL" id="KSV17936.1"/>
    </source>
</evidence>
<evidence type="ECO:0000256" key="8">
    <source>
        <dbReference type="RuleBase" id="RU003983"/>
    </source>
</evidence>
<feature type="transmembrane region" description="Helical" evidence="10">
    <location>
        <begin position="297"/>
        <end position="320"/>
    </location>
</feature>
<dbReference type="PANTHER" id="PTHR10120">
    <property type="entry name" value="CAAX PRENYL PROTEASE 1"/>
    <property type="match status" value="1"/>
</dbReference>
<comment type="cofactor">
    <cofactor evidence="7 8">
        <name>Zn(2+)</name>
        <dbReference type="ChEBI" id="CHEBI:29105"/>
    </cofactor>
    <text evidence="7 8">Binds 1 zinc ion per subunit.</text>
</comment>
<dbReference type="Gene3D" id="3.30.2010.10">
    <property type="entry name" value="Metalloproteases ('zincins'), catalytic domain"/>
    <property type="match status" value="1"/>
</dbReference>
<evidence type="ECO:0000256" key="7">
    <source>
        <dbReference type="PIRSR" id="PIRSR627057-2"/>
    </source>
</evidence>
<reference evidence="13 14" key="1">
    <citation type="journal article" date="2015" name="Sci. Rep.">
        <title>A comparative genomics and reductive dehalogenase gene transcription study of two chloroethene-respiring bacteria, Dehalococcoides mccartyi strains MB and 11a.</title>
        <authorList>
            <person name="Low A."/>
            <person name="Shen Z."/>
            <person name="Cheng D."/>
            <person name="Rogers M.J."/>
            <person name="Lee P.K."/>
            <person name="He J."/>
        </authorList>
    </citation>
    <scope>NUCLEOTIDE SEQUENCE [LARGE SCALE GENOMIC DNA]</scope>
    <source>
        <strain evidence="13 14">MB</strain>
    </source>
</reference>
<gene>
    <name evidence="13" type="ORF">DA01_04645</name>
</gene>
<organism evidence="13 14">
    <name type="scientific">Dehalococcoides mccartyi</name>
    <dbReference type="NCBI Taxonomy" id="61435"/>
    <lineage>
        <taxon>Bacteria</taxon>
        <taxon>Bacillati</taxon>
        <taxon>Chloroflexota</taxon>
        <taxon>Dehalococcoidia</taxon>
        <taxon>Dehalococcoidales</taxon>
        <taxon>Dehalococcoidaceae</taxon>
        <taxon>Dehalococcoides</taxon>
    </lineage>
</organism>
<feature type="compositionally biased region" description="Polar residues" evidence="9">
    <location>
        <begin position="13"/>
        <end position="25"/>
    </location>
</feature>
<dbReference type="EMBL" id="JGYD01000018">
    <property type="protein sequence ID" value="KSV17936.1"/>
    <property type="molecule type" value="Genomic_DNA"/>
</dbReference>
<dbReference type="InterPro" id="IPR032456">
    <property type="entry name" value="Peptidase_M48_N"/>
</dbReference>
<feature type="domain" description="CAAX prenyl protease 1 N-terminal" evidence="12">
    <location>
        <begin position="19"/>
        <end position="175"/>
    </location>
</feature>
<feature type="region of interest" description="Disordered" evidence="9">
    <location>
        <begin position="1"/>
        <end position="26"/>
    </location>
</feature>
<dbReference type="Pfam" id="PF16491">
    <property type="entry name" value="Peptidase_M48_N"/>
    <property type="match status" value="1"/>
</dbReference>
<evidence type="ECO:0000259" key="12">
    <source>
        <dbReference type="Pfam" id="PF16491"/>
    </source>
</evidence>
<dbReference type="InterPro" id="IPR036259">
    <property type="entry name" value="MFS_trans_sf"/>
</dbReference>
<dbReference type="InterPro" id="IPR027057">
    <property type="entry name" value="CAXX_Prtase_1"/>
</dbReference>
<dbReference type="GO" id="GO:0046872">
    <property type="term" value="F:metal ion binding"/>
    <property type="evidence" value="ECO:0007669"/>
    <property type="project" value="UniProtKB-KW"/>
</dbReference>
<feature type="active site" description="Proton donor" evidence="6">
    <location>
        <position position="329"/>
    </location>
</feature>
<keyword evidence="5 8" id="KW-0482">Metalloprotease</keyword>
<dbReference type="GO" id="GO:0071586">
    <property type="term" value="P:CAAX-box protein processing"/>
    <property type="evidence" value="ECO:0007669"/>
    <property type="project" value="InterPro"/>
</dbReference>
<dbReference type="RefSeq" id="WP_058292459.1">
    <property type="nucleotide sequence ID" value="NZ_JGYD01000018.1"/>
</dbReference>
<proteinExistence type="inferred from homology"/>
<evidence type="ECO:0000256" key="10">
    <source>
        <dbReference type="SAM" id="Phobius"/>
    </source>
</evidence>
<keyword evidence="10" id="KW-1133">Transmembrane helix</keyword>
<feature type="transmembrane region" description="Helical" evidence="10">
    <location>
        <begin position="71"/>
        <end position="101"/>
    </location>
</feature>
<feature type="transmembrane region" description="Helical" evidence="10">
    <location>
        <begin position="122"/>
        <end position="140"/>
    </location>
</feature>
<evidence type="ECO:0000259" key="11">
    <source>
        <dbReference type="Pfam" id="PF01435"/>
    </source>
</evidence>
<keyword evidence="10" id="KW-0812">Transmembrane</keyword>
<feature type="transmembrane region" description="Helical" evidence="10">
    <location>
        <begin position="38"/>
        <end position="59"/>
    </location>
</feature>
<evidence type="ECO:0000256" key="2">
    <source>
        <dbReference type="ARBA" id="ARBA00022723"/>
    </source>
</evidence>
<evidence type="ECO:0000256" key="6">
    <source>
        <dbReference type="PIRSR" id="PIRSR627057-1"/>
    </source>
</evidence>
<evidence type="ECO:0000313" key="14">
    <source>
        <dbReference type="Proteomes" id="UP000053577"/>
    </source>
</evidence>
<feature type="binding site" evidence="7">
    <location>
        <position position="253"/>
    </location>
    <ligand>
        <name>Zn(2+)</name>
        <dbReference type="ChEBI" id="CHEBI:29105"/>
        <note>catalytic</note>
    </ligand>
</feature>
<keyword evidence="3 8" id="KW-0378">Hydrolase</keyword>
<accession>A0A0V8M2N6</accession>
<dbReference type="GO" id="GO:0004222">
    <property type="term" value="F:metalloendopeptidase activity"/>
    <property type="evidence" value="ECO:0007669"/>
    <property type="project" value="InterPro"/>
</dbReference>
<dbReference type="InterPro" id="IPR001915">
    <property type="entry name" value="Peptidase_M48"/>
</dbReference>
<keyword evidence="10" id="KW-0472">Membrane</keyword>
<feature type="binding site" evidence="7">
    <location>
        <position position="249"/>
    </location>
    <ligand>
        <name>Zn(2+)</name>
        <dbReference type="ChEBI" id="CHEBI:29105"/>
        <note>catalytic</note>
    </ligand>
</feature>
<evidence type="ECO:0000256" key="3">
    <source>
        <dbReference type="ARBA" id="ARBA00022801"/>
    </source>
</evidence>
<dbReference type="AlphaFoldDB" id="A0A0V8M2N6"/>
<dbReference type="Pfam" id="PF01435">
    <property type="entry name" value="Peptidase_M48"/>
    <property type="match status" value="1"/>
</dbReference>
<dbReference type="OrthoDB" id="9781930at2"/>
<keyword evidence="1 8" id="KW-0645">Protease</keyword>
<evidence type="ECO:0000256" key="1">
    <source>
        <dbReference type="ARBA" id="ARBA00022670"/>
    </source>
</evidence>
<feature type="transmembrane region" description="Helical" evidence="10">
    <location>
        <begin position="262"/>
        <end position="285"/>
    </location>
</feature>
<evidence type="ECO:0000256" key="4">
    <source>
        <dbReference type="ARBA" id="ARBA00022833"/>
    </source>
</evidence>
<dbReference type="CDD" id="cd07343">
    <property type="entry name" value="M48A_Zmpste24p_like"/>
    <property type="match status" value="1"/>
</dbReference>
<feature type="active site" evidence="6">
    <location>
        <position position="250"/>
    </location>
</feature>
<dbReference type="Proteomes" id="UP000053577">
    <property type="component" value="Unassembled WGS sequence"/>
</dbReference>
<comment type="similarity">
    <text evidence="8">Belongs to the peptidase M48 family.</text>
</comment>
<comment type="caution">
    <text evidence="13">The sequence shown here is derived from an EMBL/GenBank/DDBJ whole genome shotgun (WGS) entry which is preliminary data.</text>
</comment>
<evidence type="ECO:0000256" key="5">
    <source>
        <dbReference type="ARBA" id="ARBA00023049"/>
    </source>
</evidence>